<comment type="caution">
    <text evidence="8">The sequence shown here is derived from an EMBL/GenBank/DDBJ whole genome shotgun (WGS) entry which is preliminary data.</text>
</comment>
<dbReference type="VEuPathDB" id="AmoebaDB:FDP41_004429"/>
<feature type="disulfide bond" evidence="4">
    <location>
        <begin position="558"/>
        <end position="567"/>
    </location>
</feature>
<dbReference type="EMBL" id="VFQX01000037">
    <property type="protein sequence ID" value="KAF0976530.1"/>
    <property type="molecule type" value="Genomic_DNA"/>
</dbReference>
<dbReference type="InterPro" id="IPR036305">
    <property type="entry name" value="RGS_sf"/>
</dbReference>
<comment type="caution">
    <text evidence="4">Lacks conserved residue(s) required for the propagation of feature annotation.</text>
</comment>
<dbReference type="SUPFAM" id="SSF51110">
    <property type="entry name" value="alpha-D-mannose-specific plant lectins"/>
    <property type="match status" value="1"/>
</dbReference>
<keyword evidence="3 4" id="KW-1015">Disulfide bond</keyword>
<feature type="domain" description="EGF-like" evidence="7">
    <location>
        <begin position="411"/>
        <end position="450"/>
    </location>
</feature>
<evidence type="ECO:0000313" key="8">
    <source>
        <dbReference type="EMBL" id="KAF0976530.1"/>
    </source>
</evidence>
<dbReference type="PANTHER" id="PTHR11219">
    <property type="entry name" value="TENEURIN AND N-ACETYLGLUCOSAMINE-1-PHOSPHODIESTER ALPHA-N-ACETYLGLUCOSAMINIDASE"/>
    <property type="match status" value="1"/>
</dbReference>
<feature type="transmembrane region" description="Helical" evidence="6">
    <location>
        <begin position="1629"/>
        <end position="1650"/>
    </location>
</feature>
<accession>A0A6A5BRT4</accession>
<dbReference type="PANTHER" id="PTHR11219:SF69">
    <property type="entry name" value="TENEURIN-A"/>
    <property type="match status" value="1"/>
</dbReference>
<feature type="transmembrane region" description="Helical" evidence="6">
    <location>
        <begin position="1403"/>
        <end position="1423"/>
    </location>
</feature>
<organism evidence="8 9">
    <name type="scientific">Naegleria fowleri</name>
    <name type="common">Brain eating amoeba</name>
    <dbReference type="NCBI Taxonomy" id="5763"/>
    <lineage>
        <taxon>Eukaryota</taxon>
        <taxon>Discoba</taxon>
        <taxon>Heterolobosea</taxon>
        <taxon>Tetramitia</taxon>
        <taxon>Eutetramitia</taxon>
        <taxon>Vahlkampfiidae</taxon>
        <taxon>Naegleria</taxon>
    </lineage>
</organism>
<feature type="transmembrane region" description="Helical" evidence="6">
    <location>
        <begin position="1357"/>
        <end position="1383"/>
    </location>
</feature>
<dbReference type="OrthoDB" id="442731at2759"/>
<feature type="disulfide bond" evidence="4">
    <location>
        <begin position="244"/>
        <end position="253"/>
    </location>
</feature>
<dbReference type="Gene3D" id="2.90.10.10">
    <property type="entry name" value="Bulb-type lectin domain"/>
    <property type="match status" value="2"/>
</dbReference>
<dbReference type="VEuPathDB" id="AmoebaDB:NF0032110"/>
<name>A0A6A5BRT4_NAEFO</name>
<dbReference type="SMART" id="SM00181">
    <property type="entry name" value="EGF"/>
    <property type="match status" value="11"/>
</dbReference>
<dbReference type="PROSITE" id="PS01186">
    <property type="entry name" value="EGF_2"/>
    <property type="match status" value="5"/>
</dbReference>
<feature type="domain" description="EGF-like" evidence="7">
    <location>
        <begin position="529"/>
        <end position="568"/>
    </location>
</feature>
<keyword evidence="6" id="KW-1133">Transmembrane helix</keyword>
<dbReference type="Gene3D" id="1.10.167.10">
    <property type="entry name" value="Regulator of G-protein Signalling 4, domain 2"/>
    <property type="match status" value="1"/>
</dbReference>
<evidence type="ECO:0000256" key="3">
    <source>
        <dbReference type="ARBA" id="ARBA00023157"/>
    </source>
</evidence>
<feature type="disulfide bond" evidence="4">
    <location>
        <begin position="322"/>
        <end position="331"/>
    </location>
</feature>
<feature type="region of interest" description="Disordered" evidence="5">
    <location>
        <begin position="1570"/>
        <end position="1603"/>
    </location>
</feature>
<dbReference type="VEuPathDB" id="AmoebaDB:NfTy_044640"/>
<dbReference type="InterPro" id="IPR051216">
    <property type="entry name" value="Teneurin"/>
</dbReference>
<dbReference type="InterPro" id="IPR044926">
    <property type="entry name" value="RGS_subdomain_2"/>
</dbReference>
<dbReference type="VEuPathDB" id="AmoebaDB:NF0010290"/>
<feature type="disulfide bond" evidence="4">
    <location>
        <begin position="440"/>
        <end position="449"/>
    </location>
</feature>
<keyword evidence="6" id="KW-0812">Transmembrane</keyword>
<reference evidence="8 9" key="1">
    <citation type="journal article" date="2019" name="Sci. Rep.">
        <title>Nanopore sequencing improves the draft genome of the human pathogenic amoeba Naegleria fowleri.</title>
        <authorList>
            <person name="Liechti N."/>
            <person name="Schurch N."/>
            <person name="Bruggmann R."/>
            <person name="Wittwer M."/>
        </authorList>
    </citation>
    <scope>NUCLEOTIDE SEQUENCE [LARGE SCALE GENOMIC DNA]</scope>
    <source>
        <strain evidence="8 9">ATCC 30894</strain>
    </source>
</reference>
<feature type="domain" description="EGF-like" evidence="7">
    <location>
        <begin position="608"/>
        <end position="647"/>
    </location>
</feature>
<feature type="disulfide bond" evidence="4">
    <location>
        <begin position="637"/>
        <end position="646"/>
    </location>
</feature>
<feature type="transmembrane region" description="Helical" evidence="6">
    <location>
        <begin position="1670"/>
        <end position="1697"/>
    </location>
</feature>
<dbReference type="OMA" id="CEHMACN"/>
<keyword evidence="2" id="KW-0677">Repeat</keyword>
<evidence type="ECO:0000256" key="6">
    <source>
        <dbReference type="SAM" id="Phobius"/>
    </source>
</evidence>
<dbReference type="Pfam" id="PF25024">
    <property type="entry name" value="EGF_TEN"/>
    <property type="match status" value="1"/>
</dbReference>
<gene>
    <name evidence="8" type="ORF">FDP41_004429</name>
</gene>
<evidence type="ECO:0000256" key="2">
    <source>
        <dbReference type="ARBA" id="ARBA00022737"/>
    </source>
</evidence>
<feature type="transmembrane region" description="Helical" evidence="6">
    <location>
        <begin position="1540"/>
        <end position="1564"/>
    </location>
</feature>
<evidence type="ECO:0000313" key="9">
    <source>
        <dbReference type="Proteomes" id="UP000444721"/>
    </source>
</evidence>
<keyword evidence="6" id="KW-0472">Membrane</keyword>
<dbReference type="GeneID" id="68111647"/>
<dbReference type="SUPFAM" id="SSF48097">
    <property type="entry name" value="Regulator of G-protein signaling, RGS"/>
    <property type="match status" value="1"/>
</dbReference>
<dbReference type="InterPro" id="IPR036426">
    <property type="entry name" value="Bulb-type_lectin_dom_sf"/>
</dbReference>
<dbReference type="Proteomes" id="UP000444721">
    <property type="component" value="Unassembled WGS sequence"/>
</dbReference>
<dbReference type="PROSITE" id="PS50026">
    <property type="entry name" value="EGF_3"/>
    <property type="match status" value="5"/>
</dbReference>
<dbReference type="Gene3D" id="2.10.25.10">
    <property type="entry name" value="Laminin"/>
    <property type="match status" value="7"/>
</dbReference>
<dbReference type="VEuPathDB" id="AmoebaDB:NF0032130"/>
<dbReference type="InterPro" id="IPR013111">
    <property type="entry name" value="EGF_extracell"/>
</dbReference>
<dbReference type="Pfam" id="PF07974">
    <property type="entry name" value="EGF_2"/>
    <property type="match status" value="3"/>
</dbReference>
<feature type="domain" description="EGF-like" evidence="7">
    <location>
        <begin position="293"/>
        <end position="332"/>
    </location>
</feature>
<feature type="transmembrane region" description="Helical" evidence="6">
    <location>
        <begin position="1435"/>
        <end position="1461"/>
    </location>
</feature>
<dbReference type="VEuPathDB" id="AmoebaDB:NF0032120"/>
<dbReference type="PROSITE" id="PS00022">
    <property type="entry name" value="EGF_1"/>
    <property type="match status" value="5"/>
</dbReference>
<evidence type="ECO:0000256" key="1">
    <source>
        <dbReference type="ARBA" id="ARBA00022536"/>
    </source>
</evidence>
<sequence>MKHRNKKSPHHHRPSISSCLLLLTLAFLFCMSTTFREIIITTTHAHLLATPNYCNGIASTSTSVCGGRGLCVGPNSCLCKDMSSSNTLISPGRLLAGQSLLSSNGLYRAEMGTNGNFIVFGASLWQSNTGGSGNYLDLSSTGLAVNSILNVPLSLLLDLVGNLLNGYLAPYRLIMQNDGKLVLYDSNGKVMWNTPTGSSSPSTSDNIQYGGPFCTNPFCGGFLSNALGVCSGNGTCSAPNTCLCNSGFTGQLCETFLCNGISALSPLACSGNGICNGPNSCSCNSGFFGPVCDLFSCAGKLANSTNVCSQKGSCIAPNLCSCLTGYSGEECNLFSCHGILSNITNLVCNSHGTCTAPDKCICDSNYFGLNCDLYNCFGLLKNNSLVCSGKGLCNGPDSCLCDSGFFGPVCDLFQCFGKLHNASDVCSGNGVCLGPNTCLCKPGYIGDQCEHMACNGILSNLTGLVCGGHGTCAAPDTCICDNNFLGINCDLRQCFGLLSNNSLVCSGKGLCNGPDSCLCDSGFFGPVCDLFQCFGQLHNASNVCSGHGVCVGPDKCLCLPGYIGDQCEHMACNGILSNLTGLVCGGHGTCAAPDTCICDNNFFGINCDLRKCFGLLSNNSLVCNGNGLCGNTDSCLCLNGFTSPNCSIDIRPFTISLSTSQAFVLWNETSFSVSILPSISLSPNLNFGWECENCGNDAVFVGGKNVKMLTINPSLLSYPGSYIFKANASFFNGLLYPSRLSNLVTFNLTLVKDVNLVCLVNCTIDPILPPLPNNNTRPIVGPTLIELGLPKFIVRAKNQALTTLDLNSAITGLNFTSLSCALPLVFDWTLIEQTGSTYTTIVSKFGQSPISLSLNNSVTFEGLIRITETVQVKPNTTAFVLNFNFNCLLDTISVQSITIPVLQPSNPPTTNINSLISIIPAQGVALTDSFNIQFTPWKADSALLPLKYALGFIDEHLQKEIRLTDFTTSTTISTILPFLKNNVTSGLFKPVVFVMDNLGTIESVAISQPLAQVQKFVGSAVELLQKTANSTIASFDRSFTVLNPLEQTKIISQIAKNIIIDVKDPLQGLAQLIYLSSNQTLLTKDIVSSLTNKLIDFVNSTTTVYRSERSLFGRVSSKLSETNVLTTLSIASNMLASSVASQTTIGAIEQMASMLILGEEAVVLKTREIPTKVYASSGFNMIISKFRYNGDISFDGWNTLTVNGLEILRFNVSYLLNKYNAFSKDIGISLIAFTDNFILSDLYLNTQNRTILSNINDVRFYLNDEVLILQDLEQPLILNFPTTQVTISSQNSSQNILSCRYWDDQKAMWSDSGCLLLGGMESIQCSCNHTTMFSTFLERNSTQVILSQDYIFDTTVVLYYSQAVFGFIMFLLSSCILLILILYRKEQPVASRLVTPYLGNIALMIESAIAFAIHRSVLLAGIYDSSESRRNDFDFAANVISNIVTILVNTLNLTAILAYLIQVCRYQLMKYLHKLLHIIRKGKEQDMDRRLKILRFFTSNGVFATILIVFALVNVCYWTLWVALRRSNQIDADTFTYIVAVSYAFVSLSLGALISLVSLFDWMLSNYRSTSKNKKKNTSPHNNASSVHIDVTSTTSSSENKKKESPLKRIHDWFVTLDGPLYFRIEMMLYVLSFVFLIVNQAIGLSTLSMRTNRDVFAILFNPVVVLDTITFIFEILYAVTYLFVFGGFALLIAVNYKKSRKNAEKQSKNQSTNNADDDEVNEELQLVLVHEEGKALFEKQAIKELASENFYIYFDIMENKKIVSMGNISDITLFLSHLYNKYIKSYALAEVNIPSKCKNNFVDVYKKVLMMAKGSEAASLQHIIDDCNHFGLNKAGNTHFSMDPMVSNDGQQFSALSKSVEEMLDNLKQEIMTNLSDTFSRFVLTNEYKFFVRCVDLQQQMREITYFK</sequence>
<dbReference type="RefSeq" id="XP_044561243.1">
    <property type="nucleotide sequence ID" value="XM_044707842.1"/>
</dbReference>
<dbReference type="VEuPathDB" id="AmoebaDB:NfTy_083640"/>
<evidence type="ECO:0000256" key="5">
    <source>
        <dbReference type="SAM" id="MobiDB-lite"/>
    </source>
</evidence>
<evidence type="ECO:0000259" key="7">
    <source>
        <dbReference type="PROSITE" id="PS50026"/>
    </source>
</evidence>
<protein>
    <recommendedName>
        <fullName evidence="7">EGF-like domain-containing protein</fullName>
    </recommendedName>
</protein>
<keyword evidence="9" id="KW-1185">Reference proteome</keyword>
<feature type="domain" description="EGF-like" evidence="7">
    <location>
        <begin position="215"/>
        <end position="254"/>
    </location>
</feature>
<dbReference type="InterPro" id="IPR000742">
    <property type="entry name" value="EGF"/>
</dbReference>
<proteinExistence type="predicted"/>
<evidence type="ECO:0000256" key="4">
    <source>
        <dbReference type="PROSITE-ProRule" id="PRU00076"/>
    </source>
</evidence>
<feature type="transmembrane region" description="Helical" evidence="6">
    <location>
        <begin position="1493"/>
        <end position="1520"/>
    </location>
</feature>
<keyword evidence="1 4" id="KW-0245">EGF-like domain</keyword>